<dbReference type="GO" id="GO:0016491">
    <property type="term" value="F:oxidoreductase activity"/>
    <property type="evidence" value="ECO:0007669"/>
    <property type="project" value="InterPro"/>
</dbReference>
<evidence type="ECO:0000259" key="1">
    <source>
        <dbReference type="PROSITE" id="PS51384"/>
    </source>
</evidence>
<comment type="caution">
    <text evidence="2">The sequence shown here is derived from an EMBL/GenBank/DDBJ whole genome shotgun (WGS) entry which is preliminary data.</text>
</comment>
<dbReference type="InterPro" id="IPR039261">
    <property type="entry name" value="FNR_nucleotide-bd"/>
</dbReference>
<gene>
    <name evidence="2" type="ORF">AUR04nite_10740</name>
</gene>
<proteinExistence type="predicted"/>
<dbReference type="InterPro" id="IPR017938">
    <property type="entry name" value="Riboflavin_synthase-like_b-brl"/>
</dbReference>
<dbReference type="PANTHER" id="PTHR30157:SF0">
    <property type="entry name" value="NADPH-DEPENDENT FERRIC-CHELATE REDUCTASE"/>
    <property type="match status" value="1"/>
</dbReference>
<dbReference type="InterPro" id="IPR013113">
    <property type="entry name" value="SIP_FAD-bd"/>
</dbReference>
<dbReference type="Gene3D" id="3.40.50.80">
    <property type="entry name" value="Nucleotide-binding domain of ferredoxin-NADP reductase (FNR) module"/>
    <property type="match status" value="1"/>
</dbReference>
<organism evidence="2 3">
    <name type="scientific">Glutamicibacter uratoxydans</name>
    <name type="common">Arthrobacter uratoxydans</name>
    <dbReference type="NCBI Taxonomy" id="43667"/>
    <lineage>
        <taxon>Bacteria</taxon>
        <taxon>Bacillati</taxon>
        <taxon>Actinomycetota</taxon>
        <taxon>Actinomycetes</taxon>
        <taxon>Micrococcales</taxon>
        <taxon>Micrococcaceae</taxon>
        <taxon>Glutamicibacter</taxon>
    </lineage>
</organism>
<dbReference type="PANTHER" id="PTHR30157">
    <property type="entry name" value="FERRIC REDUCTASE, NADPH-DEPENDENT"/>
    <property type="match status" value="1"/>
</dbReference>
<evidence type="ECO:0000313" key="3">
    <source>
        <dbReference type="Proteomes" id="UP000316612"/>
    </source>
</evidence>
<name>A0A4Y4DJT0_GLUUR</name>
<feature type="domain" description="FAD-binding FR-type" evidence="1">
    <location>
        <begin position="17"/>
        <end position="142"/>
    </location>
</feature>
<dbReference type="EMBL" id="BJNY01000005">
    <property type="protein sequence ID" value="GED05542.1"/>
    <property type="molecule type" value="Genomic_DNA"/>
</dbReference>
<dbReference type="CDD" id="cd06193">
    <property type="entry name" value="siderophore_interacting"/>
    <property type="match status" value="1"/>
</dbReference>
<accession>A0A4Y4DJT0</accession>
<dbReference type="Proteomes" id="UP000316612">
    <property type="component" value="Unassembled WGS sequence"/>
</dbReference>
<dbReference type="InterPro" id="IPR017927">
    <property type="entry name" value="FAD-bd_FR_type"/>
</dbReference>
<keyword evidence="3" id="KW-1185">Reference proteome</keyword>
<protein>
    <submittedName>
        <fullName evidence="2">Siderophore-interacting protein</fullName>
    </submittedName>
</protein>
<dbReference type="Pfam" id="PF04954">
    <property type="entry name" value="SIP"/>
    <property type="match status" value="1"/>
</dbReference>
<evidence type="ECO:0000313" key="2">
    <source>
        <dbReference type="EMBL" id="GED05542.1"/>
    </source>
</evidence>
<dbReference type="SUPFAM" id="SSF63380">
    <property type="entry name" value="Riboflavin synthase domain-like"/>
    <property type="match status" value="1"/>
</dbReference>
<reference evidence="2 3" key="1">
    <citation type="submission" date="2019-06" db="EMBL/GenBank/DDBJ databases">
        <title>Whole genome shotgun sequence of Glutamicibacter uratoxydans NBRC 15515.</title>
        <authorList>
            <person name="Hosoyama A."/>
            <person name="Uohara A."/>
            <person name="Ohji S."/>
            <person name="Ichikawa N."/>
        </authorList>
    </citation>
    <scope>NUCLEOTIDE SEQUENCE [LARGE SCALE GENOMIC DNA]</scope>
    <source>
        <strain evidence="2 3">NBRC 15515</strain>
    </source>
</reference>
<dbReference type="InterPro" id="IPR039374">
    <property type="entry name" value="SIP_fam"/>
</dbReference>
<dbReference type="RefSeq" id="WP_307723222.1">
    <property type="nucleotide sequence ID" value="NZ_BAAAJL010000008.1"/>
</dbReference>
<sequence>MANPQSAPASAGSRAARPQTVLQVMKRVQIAPHLVRLTLGGPGFENFVDKAVTDRYIKIMFAKPELGLTPPYDMEALREQLPMEDLPVRRTYTVRSSDPVAQTIDVDFVVHGDQGLAGPWAQNAQVGESVCFAGPGGLYFPRDEFDFHILCGDETAIPAISAAVESMDASMRGAVLIEVSDEQDEMDLGAPDGVEVIWVHRGAAFDPQNTVLENAVREVPWPEGRAQVFAHGEREVMKSLRGYFYNERGVDRRDMSLSAYWAYGRAEDDFQAEKRSPIGRIFDEEPAQRS</sequence>
<dbReference type="Gene3D" id="2.40.30.10">
    <property type="entry name" value="Translation factors"/>
    <property type="match status" value="1"/>
</dbReference>
<dbReference type="InterPro" id="IPR007037">
    <property type="entry name" value="SIP_rossman_dom"/>
</dbReference>
<dbReference type="PROSITE" id="PS51384">
    <property type="entry name" value="FAD_FR"/>
    <property type="match status" value="1"/>
</dbReference>
<dbReference type="AlphaFoldDB" id="A0A4Y4DJT0"/>
<dbReference type="Pfam" id="PF08021">
    <property type="entry name" value="FAD_binding_9"/>
    <property type="match status" value="1"/>
</dbReference>